<reference evidence="8 9" key="1">
    <citation type="submission" date="2024-11" db="EMBL/GenBank/DDBJ databases">
        <title>Chromosome-level genome assembly of Eucalyptus globulus Labill. provides insights into its genome evolution.</title>
        <authorList>
            <person name="Li X."/>
        </authorList>
    </citation>
    <scope>NUCLEOTIDE SEQUENCE [LARGE SCALE GENOMIC DNA]</scope>
    <source>
        <strain evidence="8">CL2024</strain>
        <tissue evidence="8">Fresh tender leaves</tissue>
    </source>
</reference>
<feature type="region of interest" description="Disordered" evidence="6">
    <location>
        <begin position="1"/>
        <end position="103"/>
    </location>
</feature>
<feature type="compositionally biased region" description="Basic and acidic residues" evidence="6">
    <location>
        <begin position="460"/>
        <end position="470"/>
    </location>
</feature>
<sequence>MESQSNANQSSSNSGSDHHHHHHHHKHKQHDPAPTAPLQLVPLSSSPNSAAEPGHSHGSTLHGPSFMGSISIQPAKPPSTPPSSSSSLPPNSASPGSNPNPAAATAAIAKIAKRPTKDRHTKVDGRGRRIRMPAVCAARVFQLTRELGHKSDGETIEWLLQQAEPAIIHATGTGTIPANFSTLNVSIRSSGSTVSAPPSKSAPLSFHGGLSLYDGGDAGRRLLAGGGGGALGFHHQFYTQVLGSEQASGGSAGGNNGDNPGEGYMTKTFREDLFKDSSHQSSADAGSADLQGGNKSGRPGMQEQEPTSARSSSGVVPAPAMWAVAPATTNGGSTFWMLPVGGGGGGAAVTAPGPGMHEASMWTFPAGAGGAAMQRVNFPGGGRLTPVQLAGSMLVQQPMGLGMTETTSMGIMGGLGGSGYSSGGNNSGRVNLGMNLEQQHHPHKQGQAPGGGGGGSDGEDDHHRSHHTDS</sequence>
<dbReference type="GO" id="GO:0003677">
    <property type="term" value="F:DNA binding"/>
    <property type="evidence" value="ECO:0007669"/>
    <property type="project" value="UniProtKB-KW"/>
</dbReference>
<keyword evidence="5" id="KW-0539">Nucleus</keyword>
<feature type="region of interest" description="Disordered" evidence="6">
    <location>
        <begin position="245"/>
        <end position="265"/>
    </location>
</feature>
<keyword evidence="3" id="KW-0238">DNA-binding</keyword>
<gene>
    <name evidence="8" type="ORF">ACJRO7_024492</name>
</gene>
<dbReference type="Proteomes" id="UP001634007">
    <property type="component" value="Unassembled WGS sequence"/>
</dbReference>
<evidence type="ECO:0000313" key="8">
    <source>
        <dbReference type="EMBL" id="KAL3735368.1"/>
    </source>
</evidence>
<name>A0ABD3KAZ0_EUCGL</name>
<keyword evidence="2" id="KW-0805">Transcription regulation</keyword>
<proteinExistence type="predicted"/>
<feature type="region of interest" description="Disordered" evidence="6">
    <location>
        <begin position="420"/>
        <end position="470"/>
    </location>
</feature>
<keyword evidence="4" id="KW-0804">Transcription</keyword>
<evidence type="ECO:0000256" key="2">
    <source>
        <dbReference type="ARBA" id="ARBA00023015"/>
    </source>
</evidence>
<feature type="domain" description="TCP" evidence="7">
    <location>
        <begin position="116"/>
        <end position="170"/>
    </location>
</feature>
<dbReference type="PANTHER" id="PTHR31072">
    <property type="entry name" value="TRANSCRIPTION FACTOR TCP4-RELATED"/>
    <property type="match status" value="1"/>
</dbReference>
<protein>
    <recommendedName>
        <fullName evidence="7">TCP domain-containing protein</fullName>
    </recommendedName>
</protein>
<comment type="caution">
    <text evidence="8">The sequence shown here is derived from an EMBL/GenBank/DDBJ whole genome shotgun (WGS) entry which is preliminary data.</text>
</comment>
<evidence type="ECO:0000256" key="3">
    <source>
        <dbReference type="ARBA" id="ARBA00023125"/>
    </source>
</evidence>
<dbReference type="PROSITE" id="PS51369">
    <property type="entry name" value="TCP"/>
    <property type="match status" value="1"/>
</dbReference>
<feature type="compositionally biased region" description="Low complexity" evidence="6">
    <location>
        <begin position="1"/>
        <end position="15"/>
    </location>
</feature>
<feature type="region of interest" description="Disordered" evidence="6">
    <location>
        <begin position="277"/>
        <end position="315"/>
    </location>
</feature>
<organism evidence="8 9">
    <name type="scientific">Eucalyptus globulus</name>
    <name type="common">Tasmanian blue gum</name>
    <dbReference type="NCBI Taxonomy" id="34317"/>
    <lineage>
        <taxon>Eukaryota</taxon>
        <taxon>Viridiplantae</taxon>
        <taxon>Streptophyta</taxon>
        <taxon>Embryophyta</taxon>
        <taxon>Tracheophyta</taxon>
        <taxon>Spermatophyta</taxon>
        <taxon>Magnoliopsida</taxon>
        <taxon>eudicotyledons</taxon>
        <taxon>Gunneridae</taxon>
        <taxon>Pentapetalae</taxon>
        <taxon>rosids</taxon>
        <taxon>malvids</taxon>
        <taxon>Myrtales</taxon>
        <taxon>Myrtaceae</taxon>
        <taxon>Myrtoideae</taxon>
        <taxon>Eucalypteae</taxon>
        <taxon>Eucalyptus</taxon>
    </lineage>
</organism>
<dbReference type="InterPro" id="IPR005333">
    <property type="entry name" value="Transcription_factor_TCP"/>
</dbReference>
<accession>A0ABD3KAZ0</accession>
<evidence type="ECO:0000256" key="6">
    <source>
        <dbReference type="SAM" id="MobiDB-lite"/>
    </source>
</evidence>
<feature type="compositionally biased region" description="Low complexity" evidence="6">
    <location>
        <begin position="82"/>
        <end position="103"/>
    </location>
</feature>
<dbReference type="AlphaFoldDB" id="A0ABD3KAZ0"/>
<dbReference type="GO" id="GO:0005634">
    <property type="term" value="C:nucleus"/>
    <property type="evidence" value="ECO:0007669"/>
    <property type="project" value="UniProtKB-SubCell"/>
</dbReference>
<keyword evidence="9" id="KW-1185">Reference proteome</keyword>
<dbReference type="EMBL" id="JBJKBG010000006">
    <property type="protein sequence ID" value="KAL3735368.1"/>
    <property type="molecule type" value="Genomic_DNA"/>
</dbReference>
<dbReference type="InterPro" id="IPR017887">
    <property type="entry name" value="TF_TCP_subgr"/>
</dbReference>
<feature type="compositionally biased region" description="Polar residues" evidence="6">
    <location>
        <begin position="304"/>
        <end position="314"/>
    </location>
</feature>
<comment type="subcellular location">
    <subcellularLocation>
        <location evidence="1">Nucleus</location>
    </subcellularLocation>
</comment>
<dbReference type="Pfam" id="PF03634">
    <property type="entry name" value="TCP"/>
    <property type="match status" value="1"/>
</dbReference>
<evidence type="ECO:0000256" key="4">
    <source>
        <dbReference type="ARBA" id="ARBA00023163"/>
    </source>
</evidence>
<feature type="compositionally biased region" description="Basic residues" evidence="6">
    <location>
        <begin position="18"/>
        <end position="29"/>
    </location>
</feature>
<evidence type="ECO:0000256" key="1">
    <source>
        <dbReference type="ARBA" id="ARBA00004123"/>
    </source>
</evidence>
<evidence type="ECO:0000259" key="7">
    <source>
        <dbReference type="PROSITE" id="PS51369"/>
    </source>
</evidence>
<evidence type="ECO:0000256" key="5">
    <source>
        <dbReference type="ARBA" id="ARBA00023242"/>
    </source>
</evidence>
<evidence type="ECO:0000313" key="9">
    <source>
        <dbReference type="Proteomes" id="UP001634007"/>
    </source>
</evidence>
<dbReference type="PANTHER" id="PTHR31072:SF108">
    <property type="entry name" value="TRANSCRIPTION FACTOR TCP22-RELATED"/>
    <property type="match status" value="1"/>
</dbReference>